<feature type="non-terminal residue" evidence="4">
    <location>
        <position position="1284"/>
    </location>
</feature>
<keyword evidence="5" id="KW-1185">Reference proteome</keyword>
<evidence type="ECO:0000313" key="4">
    <source>
        <dbReference type="EMBL" id="CAE7904274.1"/>
    </source>
</evidence>
<comment type="caution">
    <text evidence="4">The sequence shown here is derived from an EMBL/GenBank/DDBJ whole genome shotgun (WGS) entry which is preliminary data.</text>
</comment>
<dbReference type="OrthoDB" id="427675at2759"/>
<keyword evidence="2" id="KW-1133">Transmembrane helix</keyword>
<feature type="region of interest" description="Disordered" evidence="1">
    <location>
        <begin position="422"/>
        <end position="462"/>
    </location>
</feature>
<reference evidence="4" key="1">
    <citation type="submission" date="2021-02" db="EMBL/GenBank/DDBJ databases">
        <authorList>
            <person name="Dougan E. K."/>
            <person name="Rhodes N."/>
            <person name="Thang M."/>
            <person name="Chan C."/>
        </authorList>
    </citation>
    <scope>NUCLEOTIDE SEQUENCE</scope>
</reference>
<proteinExistence type="predicted"/>
<feature type="chain" id="PRO_5032640294" evidence="3">
    <location>
        <begin position="21"/>
        <end position="1284"/>
    </location>
</feature>
<feature type="compositionally biased region" description="Pro residues" evidence="1">
    <location>
        <begin position="892"/>
        <end position="901"/>
    </location>
</feature>
<protein>
    <submittedName>
        <fullName evidence="4">X-element\ORF2 protein</fullName>
    </submittedName>
</protein>
<evidence type="ECO:0000256" key="3">
    <source>
        <dbReference type="SAM" id="SignalP"/>
    </source>
</evidence>
<feature type="region of interest" description="Disordered" evidence="1">
    <location>
        <begin position="331"/>
        <end position="350"/>
    </location>
</feature>
<keyword evidence="2" id="KW-0472">Membrane</keyword>
<feature type="compositionally biased region" description="Basic and acidic residues" evidence="1">
    <location>
        <begin position="422"/>
        <end position="436"/>
    </location>
</feature>
<feature type="transmembrane region" description="Helical" evidence="2">
    <location>
        <begin position="116"/>
        <end position="140"/>
    </location>
</feature>
<keyword evidence="2" id="KW-0812">Transmembrane</keyword>
<evidence type="ECO:0000313" key="5">
    <source>
        <dbReference type="Proteomes" id="UP000601435"/>
    </source>
</evidence>
<accession>A0A813BK66</accession>
<name>A0A813BK66_9DINO</name>
<sequence>MAQRFLVFALSSLVFGRARAVEAPQLQARESVWKDSDAENAERCPGVSLLQSSAKRPGHADRREHREEVGKIPEAIPFASLVESSAPSHPVMLNQIKQVVELAQTRVQTKVGEAPYFIIAVAIGGFLLSLLSICMSLVFVERGLSKDGDVYAEPSASATGLGVSGGKQQGKALEATEALLSQRLRVWSQEQRLALGLGDARSYRASARAERQRRLQIVVPQPLEGLNLSEDDLVVNNFGDLRVGSLDSTEQLFLRELCPEAYDLGFRVGDRLLQVNQVPVFRESDFKFVMQARGQDGLQALAPLREPLRLSAAGPVITRPLVFHLLRPGAEETAPPDRRAHPSRRKPRSAFARAASIRSSALEDDLYTYEIRQVGKDLGFEQTLPNGEKITGLLIPDGLWLRSDLQSKDGYYGEIRLQYDPEEKAREMTERGDSHNRSPTTDFASPSGDQAGQAQASPKRAREDIAAENLELAPSGDQPLTLALLQQALQVSQQHITSTVHASLEGSLTTISTRVAQVEANMEEHVKRTTNLLDAMTDRHCHIEGTVKQSAAAVDDVRRRLELLEGKFAAASFTASSTRTTDGGTSDGVQRPAIVAGGWDADQDAETTLKLVREHIERLQVDLDLSEAFVPGLRRGFAIVPINPREGENQESFRSRIRTALRQIREARIVTGDRPEGGNRFFWAAMSESPERRKRAQFSGKVKRLILESQGDRRLVQVEFGTGNVWYDGAKISSAVTTAPPGGEKAGVGWINLPTLARQLGTSLTGLADRWEVLDTDLYDMHVVTWNVGGTDSGDLQCVCGKQADDWRGISGKLTTTSGRGEQMLTSLTAGDVRIPSQQLEQASFFPYNTTMRPRRLDYVATKHLLCQEGRVLSLRELASSDHEPVHVPLQQPAPPAPPSEAKPWGSRRLRDWQQVEKIVAIPPPSSGDMVQEITNLAVQITRPGRSLAKFKESKSLRCRRHRALQMPPGPERKRAWKEVQKSHREEHRAWRVEQLDLAGKGWWRAKEAMDRSTHDSSWELHLRSDDRWRETLKSHFGGIFNKSDAATVAGKLRRISDRLARLCKTTAWIPFTVEELHEVRKRWSGGKACGPDSVSHEALRVLEHDDRWRGILLYVLNDILYTAAVPKNVEKGITVLLAKTGNPAEWSDTRPITLSSALLKTFSQLLIGRVSHLVQLILRRVCRVARDWGIPMYIAKLDIRKSFDSIYQEALAEQIEADVGIAGDHPWEARAWTNLIHANEINIYFRGEEFRIPQTNGVRQGAFMDDSYIWSTRKEHLQALLSL</sequence>
<feature type="signal peptide" evidence="3">
    <location>
        <begin position="1"/>
        <end position="20"/>
    </location>
</feature>
<feature type="compositionally biased region" description="Polar residues" evidence="1">
    <location>
        <begin position="437"/>
        <end position="456"/>
    </location>
</feature>
<evidence type="ECO:0000256" key="1">
    <source>
        <dbReference type="SAM" id="MobiDB-lite"/>
    </source>
</evidence>
<keyword evidence="3" id="KW-0732">Signal</keyword>
<dbReference type="EMBL" id="CAJNJA010071575">
    <property type="protein sequence ID" value="CAE7904274.1"/>
    <property type="molecule type" value="Genomic_DNA"/>
</dbReference>
<feature type="region of interest" description="Disordered" evidence="1">
    <location>
        <begin position="886"/>
        <end position="905"/>
    </location>
</feature>
<dbReference type="PANTHER" id="PTHR19446">
    <property type="entry name" value="REVERSE TRANSCRIPTASES"/>
    <property type="match status" value="1"/>
</dbReference>
<evidence type="ECO:0000256" key="2">
    <source>
        <dbReference type="SAM" id="Phobius"/>
    </source>
</evidence>
<gene>
    <name evidence="4" type="primary">X-element\ORF2</name>
    <name evidence="4" type="ORF">SNEC2469_LOCUS30557</name>
</gene>
<dbReference type="Proteomes" id="UP000601435">
    <property type="component" value="Unassembled WGS sequence"/>
</dbReference>
<organism evidence="4 5">
    <name type="scientific">Symbiodinium necroappetens</name>
    <dbReference type="NCBI Taxonomy" id="1628268"/>
    <lineage>
        <taxon>Eukaryota</taxon>
        <taxon>Sar</taxon>
        <taxon>Alveolata</taxon>
        <taxon>Dinophyceae</taxon>
        <taxon>Suessiales</taxon>
        <taxon>Symbiodiniaceae</taxon>
        <taxon>Symbiodinium</taxon>
    </lineage>
</organism>